<dbReference type="EMBL" id="AEUV02000002">
    <property type="protein sequence ID" value="EHI73346.1"/>
    <property type="molecule type" value="Genomic_DNA"/>
</dbReference>
<evidence type="ECO:0000256" key="1">
    <source>
        <dbReference type="ARBA" id="ARBA00008007"/>
    </source>
</evidence>
<feature type="domain" description="Phosphoribosyltransferase" evidence="2">
    <location>
        <begin position="173"/>
        <end position="220"/>
    </location>
</feature>
<organism evidence="3 4">
    <name type="scientific">Streptococcus criceti HS-6</name>
    <dbReference type="NCBI Taxonomy" id="873449"/>
    <lineage>
        <taxon>Bacteria</taxon>
        <taxon>Bacillati</taxon>
        <taxon>Bacillota</taxon>
        <taxon>Bacilli</taxon>
        <taxon>Lactobacillales</taxon>
        <taxon>Streptococcaceae</taxon>
        <taxon>Streptococcus</taxon>
    </lineage>
</organism>
<accession>G5JMH2</accession>
<dbReference type="Proteomes" id="UP000004322">
    <property type="component" value="Unassembled WGS sequence"/>
</dbReference>
<evidence type="ECO:0000313" key="3">
    <source>
        <dbReference type="EMBL" id="EHI73346.1"/>
    </source>
</evidence>
<dbReference type="CDD" id="cd06223">
    <property type="entry name" value="PRTases_typeI"/>
    <property type="match status" value="1"/>
</dbReference>
<sequence>MGCLICRNQIQNDIKFTSLLFTYQDEVYLCDECRDQFEPIHSKHCPSCYKSGIDGVCPDCLYWQKKGKEINHRALYTYNQAMKQYFSTYKFQGDYLLRKVFSHIMKKVLADYKEYKIVPIPLSNESFQKRKFNQVTGFLDAAALTYCNLLKIGIEGKPTQSSKTREERLKTEQFFVIDSTQKIPEKVLLVDDIYTTGATMILAKDLLIESGVKIVKTFSLAR</sequence>
<dbReference type="RefSeq" id="WP_004225133.1">
    <property type="nucleotide sequence ID" value="NZ_AEUV02000002.1"/>
</dbReference>
<comment type="similarity">
    <text evidence="1">Belongs to the ComF/GntX family.</text>
</comment>
<dbReference type="eggNOG" id="COG1040">
    <property type="taxonomic scope" value="Bacteria"/>
</dbReference>
<dbReference type="SUPFAM" id="SSF53271">
    <property type="entry name" value="PRTase-like"/>
    <property type="match status" value="1"/>
</dbReference>
<proteinExistence type="inferred from homology"/>
<dbReference type="OrthoDB" id="9779910at2"/>
<dbReference type="InterPro" id="IPR029057">
    <property type="entry name" value="PRTase-like"/>
</dbReference>
<evidence type="ECO:0000259" key="2">
    <source>
        <dbReference type="Pfam" id="PF00156"/>
    </source>
</evidence>
<gene>
    <name evidence="3" type="ORF">STRCR_0003</name>
</gene>
<keyword evidence="4" id="KW-1185">Reference proteome</keyword>
<name>G5JMH2_STRCG</name>
<protein>
    <submittedName>
        <fullName evidence="3">Competence protein F family protein</fullName>
    </submittedName>
</protein>
<dbReference type="PANTHER" id="PTHR47505:SF1">
    <property type="entry name" value="DNA UTILIZATION PROTEIN YHGH"/>
    <property type="match status" value="1"/>
</dbReference>
<comment type="caution">
    <text evidence="3">The sequence shown here is derived from an EMBL/GenBank/DDBJ whole genome shotgun (WGS) entry which is preliminary data.</text>
</comment>
<dbReference type="InterPro" id="IPR000836">
    <property type="entry name" value="PRTase_dom"/>
</dbReference>
<evidence type="ECO:0000313" key="4">
    <source>
        <dbReference type="Proteomes" id="UP000004322"/>
    </source>
</evidence>
<dbReference type="AlphaFoldDB" id="G5JMH2"/>
<dbReference type="STRING" id="873449.STRCR_0003"/>
<dbReference type="InterPro" id="IPR051910">
    <property type="entry name" value="ComF/GntX_DNA_util-trans"/>
</dbReference>
<reference evidence="3" key="1">
    <citation type="submission" date="2011-07" db="EMBL/GenBank/DDBJ databases">
        <authorList>
            <person name="Stanhope M.J."/>
            <person name="Durkin A.S."/>
            <person name="Hostetler J."/>
            <person name="Kim M."/>
            <person name="Radune D."/>
            <person name="Singh I."/>
            <person name="Town C.D."/>
        </authorList>
    </citation>
    <scope>NUCLEOTIDE SEQUENCE [LARGE SCALE GENOMIC DNA]</scope>
    <source>
        <strain evidence="3">HS-6</strain>
    </source>
</reference>
<dbReference type="Gene3D" id="3.40.50.2020">
    <property type="match status" value="1"/>
</dbReference>
<dbReference type="Pfam" id="PF00156">
    <property type="entry name" value="Pribosyltran"/>
    <property type="match status" value="1"/>
</dbReference>
<dbReference type="PANTHER" id="PTHR47505">
    <property type="entry name" value="DNA UTILIZATION PROTEIN YHGH"/>
    <property type="match status" value="1"/>
</dbReference>